<name>A0ABW1UHT9_9LACO</name>
<dbReference type="Pfam" id="PF00583">
    <property type="entry name" value="Acetyltransf_1"/>
    <property type="match status" value="1"/>
</dbReference>
<keyword evidence="7" id="KW-0687">Ribonucleoprotein</keyword>
<sequence>MTELQFIKDVDWTGVPVAQVCYELAAAAYPEGAPWRLATFAADLALPQSCYQLLVRVQQPIGFISQTTVLDETEITNVAVLPAFQRHGYARLMLQRTFAQLTPTAKCFLEVRQSNTPAQKLYEQCGFEQISTRKNYYQHPSEDALIMRKIIK</sequence>
<comment type="subcellular location">
    <subcellularLocation>
        <location evidence="5">Cytoplasm</location>
    </subcellularLocation>
</comment>
<dbReference type="InterPro" id="IPR016181">
    <property type="entry name" value="Acyl_CoA_acyltransferase"/>
</dbReference>
<dbReference type="EC" id="2.3.1.266" evidence="5"/>
<keyword evidence="4 7" id="KW-0012">Acyltransferase</keyword>
<evidence type="ECO:0000259" key="6">
    <source>
        <dbReference type="PROSITE" id="PS51186"/>
    </source>
</evidence>
<dbReference type="PANTHER" id="PTHR43420:SF44">
    <property type="entry name" value="ACETYLTRANSFERASE YPEA"/>
    <property type="match status" value="1"/>
</dbReference>
<dbReference type="CDD" id="cd04301">
    <property type="entry name" value="NAT_SF"/>
    <property type="match status" value="1"/>
</dbReference>
<evidence type="ECO:0000256" key="1">
    <source>
        <dbReference type="ARBA" id="ARBA00005395"/>
    </source>
</evidence>
<dbReference type="Proteomes" id="UP001596227">
    <property type="component" value="Unassembled WGS sequence"/>
</dbReference>
<dbReference type="PANTHER" id="PTHR43420">
    <property type="entry name" value="ACETYLTRANSFERASE"/>
    <property type="match status" value="1"/>
</dbReference>
<keyword evidence="2 5" id="KW-0963">Cytoplasm</keyword>
<dbReference type="InterPro" id="IPR006464">
    <property type="entry name" value="AcTrfase_RimI/Ard1"/>
</dbReference>
<dbReference type="NCBIfam" id="TIGR01575">
    <property type="entry name" value="rimI"/>
    <property type="match status" value="1"/>
</dbReference>
<evidence type="ECO:0000256" key="4">
    <source>
        <dbReference type="ARBA" id="ARBA00023315"/>
    </source>
</evidence>
<evidence type="ECO:0000256" key="3">
    <source>
        <dbReference type="ARBA" id="ARBA00022679"/>
    </source>
</evidence>
<dbReference type="InterPro" id="IPR000182">
    <property type="entry name" value="GNAT_dom"/>
</dbReference>
<evidence type="ECO:0000256" key="5">
    <source>
        <dbReference type="RuleBase" id="RU363094"/>
    </source>
</evidence>
<comment type="similarity">
    <text evidence="1 5">Belongs to the acetyltransferase family. RimI subfamily.</text>
</comment>
<feature type="domain" description="N-acetyltransferase" evidence="6">
    <location>
        <begin position="5"/>
        <end position="152"/>
    </location>
</feature>
<proteinExistence type="inferred from homology"/>
<comment type="function">
    <text evidence="5">Acetylates the N-terminal alanine of ribosomal protein bS18.</text>
</comment>
<dbReference type="GO" id="GO:0008999">
    <property type="term" value="F:protein-N-terminal-alanine acetyltransferase activity"/>
    <property type="evidence" value="ECO:0007669"/>
    <property type="project" value="UniProtKB-EC"/>
</dbReference>
<dbReference type="EMBL" id="JBHSSB010000014">
    <property type="protein sequence ID" value="MFC6294555.1"/>
    <property type="molecule type" value="Genomic_DNA"/>
</dbReference>
<evidence type="ECO:0000256" key="2">
    <source>
        <dbReference type="ARBA" id="ARBA00022490"/>
    </source>
</evidence>
<organism evidence="7 8">
    <name type="scientific">Lactiplantibacillus daoliensis</name>
    <dbReference type="NCBI Taxonomy" id="2559916"/>
    <lineage>
        <taxon>Bacteria</taxon>
        <taxon>Bacillati</taxon>
        <taxon>Bacillota</taxon>
        <taxon>Bacilli</taxon>
        <taxon>Lactobacillales</taxon>
        <taxon>Lactobacillaceae</taxon>
        <taxon>Lactiplantibacillus</taxon>
    </lineage>
</organism>
<accession>A0ABW1UHT9</accession>
<keyword evidence="3 7" id="KW-0808">Transferase</keyword>
<dbReference type="Gene3D" id="3.40.630.30">
    <property type="match status" value="1"/>
</dbReference>
<dbReference type="GO" id="GO:0005840">
    <property type="term" value="C:ribosome"/>
    <property type="evidence" value="ECO:0007669"/>
    <property type="project" value="UniProtKB-KW"/>
</dbReference>
<comment type="catalytic activity">
    <reaction evidence="5">
        <text>N-terminal L-alanyl-[ribosomal protein bS18] + acetyl-CoA = N-terminal N(alpha)-acetyl-L-alanyl-[ribosomal protein bS18] + CoA + H(+)</text>
        <dbReference type="Rhea" id="RHEA:43756"/>
        <dbReference type="Rhea" id="RHEA-COMP:10676"/>
        <dbReference type="Rhea" id="RHEA-COMP:10677"/>
        <dbReference type="ChEBI" id="CHEBI:15378"/>
        <dbReference type="ChEBI" id="CHEBI:57287"/>
        <dbReference type="ChEBI" id="CHEBI:57288"/>
        <dbReference type="ChEBI" id="CHEBI:64718"/>
        <dbReference type="ChEBI" id="CHEBI:83683"/>
        <dbReference type="EC" id="2.3.1.266"/>
    </reaction>
</comment>
<evidence type="ECO:0000313" key="7">
    <source>
        <dbReference type="EMBL" id="MFC6294555.1"/>
    </source>
</evidence>
<reference evidence="8" key="1">
    <citation type="journal article" date="2019" name="Int. J. Syst. Evol. Microbiol.">
        <title>The Global Catalogue of Microorganisms (GCM) 10K type strain sequencing project: providing services to taxonomists for standard genome sequencing and annotation.</title>
        <authorList>
            <consortium name="The Broad Institute Genomics Platform"/>
            <consortium name="The Broad Institute Genome Sequencing Center for Infectious Disease"/>
            <person name="Wu L."/>
            <person name="Ma J."/>
        </authorList>
    </citation>
    <scope>NUCLEOTIDE SEQUENCE [LARGE SCALE GENOMIC DNA]</scope>
    <source>
        <strain evidence="8">CCM 8934</strain>
    </source>
</reference>
<keyword evidence="8" id="KW-1185">Reference proteome</keyword>
<comment type="caution">
    <text evidence="7">The sequence shown here is derived from an EMBL/GenBank/DDBJ whole genome shotgun (WGS) entry which is preliminary data.</text>
</comment>
<dbReference type="RefSeq" id="WP_137606287.1">
    <property type="nucleotide sequence ID" value="NZ_BJDH01000001.1"/>
</dbReference>
<keyword evidence="7" id="KW-0689">Ribosomal protein</keyword>
<protein>
    <recommendedName>
        <fullName evidence="5">[Ribosomal protein bS18]-alanine N-acetyltransferase</fullName>
        <ecNumber evidence="5">2.3.1.266</ecNumber>
    </recommendedName>
</protein>
<dbReference type="InterPro" id="IPR050680">
    <property type="entry name" value="YpeA/RimI_acetyltransf"/>
</dbReference>
<dbReference type="SUPFAM" id="SSF55729">
    <property type="entry name" value="Acyl-CoA N-acyltransferases (Nat)"/>
    <property type="match status" value="1"/>
</dbReference>
<dbReference type="PROSITE" id="PS51186">
    <property type="entry name" value="GNAT"/>
    <property type="match status" value="1"/>
</dbReference>
<gene>
    <name evidence="7" type="primary">rimI</name>
    <name evidence="7" type="ORF">ACFQH1_04995</name>
</gene>
<evidence type="ECO:0000313" key="8">
    <source>
        <dbReference type="Proteomes" id="UP001596227"/>
    </source>
</evidence>